<keyword evidence="2" id="KW-1185">Reference proteome</keyword>
<dbReference type="InterPro" id="IPR036655">
    <property type="entry name" value="MtmB_sf"/>
</dbReference>
<protein>
    <submittedName>
        <fullName evidence="1">Monomethylamine methyltransferase mtmb</fullName>
    </submittedName>
</protein>
<dbReference type="InterPro" id="IPR008031">
    <property type="entry name" value="MtmB_MeTrfase"/>
</dbReference>
<dbReference type="RefSeq" id="WP_180143311.1">
    <property type="nucleotide sequence ID" value="NZ_CAADHO010000007.1"/>
</dbReference>
<accession>A0A4U8YX84</accession>
<keyword evidence="1" id="KW-0808">Transferase</keyword>
<dbReference type="SUPFAM" id="SSF75098">
    <property type="entry name" value="Monomethylamine methyltransferase MtmB"/>
    <property type="match status" value="1"/>
</dbReference>
<dbReference type="Pfam" id="PF05369">
    <property type="entry name" value="MtmB"/>
    <property type="match status" value="1"/>
</dbReference>
<dbReference type="GO" id="GO:0008168">
    <property type="term" value="F:methyltransferase activity"/>
    <property type="evidence" value="ECO:0007669"/>
    <property type="project" value="UniProtKB-KW"/>
</dbReference>
<proteinExistence type="predicted"/>
<dbReference type="GO" id="GO:0032259">
    <property type="term" value="P:methylation"/>
    <property type="evidence" value="ECO:0007669"/>
    <property type="project" value="UniProtKB-KW"/>
</dbReference>
<keyword evidence="1" id="KW-0489">Methyltransferase</keyword>
<sequence length="458" mass="50363">MKIIDIYRRCLNGEEMNENDYDINVVFPAMMQMAQKYNIKYNSEDPVSSDDDLADRVFEAALEFFVHAGMYCQDTGRVVKFTKEEVLYAISESARPRCIGGEKESRREWRCRKPDENSRPWCHIGSGIYTSNDDLFLKLVEGYARIDRADSMAIPTLMNDPDGQGDPNVPFHPSEVMACIHNMKLARKATENAGRPGFPVFNVVPASGGPVSTLAASHPNCGTRTSDGWLCAFYPEYKLKMDTLNKICFLQEIGGNIAGEASTLLGGYCGGPEGIAVGVTAYAMMSCMLGAQYFLNFPVTLKGAISTSRPLLWGLGLGSQAISRNIHLPTYNSGYSAAGAGTKEYFYQSAAYILTGVTSGVTTGTPFPAAGVKMDGMTPLEARFHTEMADAARQLTRAQASPIVVKLLEKYEHTLDTPDLGMTYPELFDLDTNTPKAFYQKMYEEVKADLVELGVPIK</sequence>
<name>A0A4U8YX84_9BACT</name>
<dbReference type="Proteomes" id="UP000507962">
    <property type="component" value="Unassembled WGS sequence"/>
</dbReference>
<gene>
    <name evidence="1" type="ORF">MSL71_37160</name>
</gene>
<reference evidence="1 2" key="1">
    <citation type="submission" date="2019-03" db="EMBL/GenBank/DDBJ databases">
        <authorList>
            <person name="Nijsse B."/>
        </authorList>
    </citation>
    <scope>NUCLEOTIDE SEQUENCE [LARGE SCALE GENOMIC DNA]</scope>
    <source>
        <strain evidence="1">Desulfoluna butyratoxydans MSL71</strain>
    </source>
</reference>
<dbReference type="EMBL" id="CAADHO010000007">
    <property type="protein sequence ID" value="VFQ46053.1"/>
    <property type="molecule type" value="Genomic_DNA"/>
</dbReference>
<dbReference type="Gene3D" id="3.20.20.460">
    <property type="entry name" value="Monomethylamine methyltransferase MtmB"/>
    <property type="match status" value="1"/>
</dbReference>
<dbReference type="AlphaFoldDB" id="A0A4U8YX84"/>
<evidence type="ECO:0000313" key="1">
    <source>
        <dbReference type="EMBL" id="VFQ46053.1"/>
    </source>
</evidence>
<organism evidence="1 2">
    <name type="scientific">Desulfoluna butyratoxydans</name>
    <dbReference type="NCBI Taxonomy" id="231438"/>
    <lineage>
        <taxon>Bacteria</taxon>
        <taxon>Pseudomonadati</taxon>
        <taxon>Thermodesulfobacteriota</taxon>
        <taxon>Desulfobacteria</taxon>
        <taxon>Desulfobacterales</taxon>
        <taxon>Desulfolunaceae</taxon>
        <taxon>Desulfoluna</taxon>
    </lineage>
</organism>
<evidence type="ECO:0000313" key="2">
    <source>
        <dbReference type="Proteomes" id="UP000507962"/>
    </source>
</evidence>